<evidence type="ECO:0000256" key="10">
    <source>
        <dbReference type="ARBA" id="ARBA00023012"/>
    </source>
</evidence>
<reference evidence="15 16" key="1">
    <citation type="submission" date="2019-08" db="EMBL/GenBank/DDBJ databases">
        <title>Genome sequencing of Paenibacillus faecis DSM 23593(T).</title>
        <authorList>
            <person name="Kook J.-K."/>
            <person name="Park S.-N."/>
            <person name="Lim Y.K."/>
        </authorList>
    </citation>
    <scope>NUCLEOTIDE SEQUENCE [LARGE SCALE GENOMIC DNA]</scope>
    <source>
        <strain evidence="15 16">DSM 23593</strain>
    </source>
</reference>
<comment type="catalytic activity">
    <reaction evidence="1">
        <text>ATP + protein L-histidine = ADP + protein N-phospho-L-histidine.</text>
        <dbReference type="EC" id="2.7.13.3"/>
    </reaction>
</comment>
<keyword evidence="11 12" id="KW-0472">Membrane</keyword>
<comment type="subcellular location">
    <subcellularLocation>
        <location evidence="2">Cell membrane</location>
        <topology evidence="2">Multi-pass membrane protein</topology>
    </subcellularLocation>
</comment>
<feature type="domain" description="Histidine kinase" evidence="13">
    <location>
        <begin position="492"/>
        <end position="615"/>
    </location>
</feature>
<keyword evidence="7" id="KW-0547">Nucleotide-binding</keyword>
<dbReference type="GO" id="GO:0005886">
    <property type="term" value="C:plasma membrane"/>
    <property type="evidence" value="ECO:0007669"/>
    <property type="project" value="UniProtKB-SubCell"/>
</dbReference>
<sequence>MSNSKSPAMENYGERRLPRLRITRSFKSWFGRLQIHSKIMYTFLPLSLIPLIALGLISSKMFGDTVVEKEKINIRDESRLILSQLDSIIQNTESCTNIMTADIHELYKEYSARVTDVDDKRFQNLMESRLSIDLLMFPDVDSAVFLDVSGRIYSSYPQKGERDREVLNSPMPEMVQSQGSYGVNRWFPMERRNFMVTDPAVPVLTLGKMVFDLDTGKTLGTLFVNVKETTFASFLQMTPENSFSKEYYIVDSQGQIVSSPVSERLLTPFSDLSSPRLLERKGTVSDIIGRGKQTQLTTLTPYDKLGWKLVSIVSLKELNGIIYRNFVLTFTVGFLGLLLALLLTRKLAQIIVGPLLQVTKAMRRVKEGDLDATSNVATEDEVGLISSVFNSMVRQIKELLCTVTEDQARKRAYELALMHAQIKPHFLYNTLDTIYVLNDLGMNEEARDTTKALADFYRAVLSKGSEIIPLGAEISNVRDYLNIMQVRNPDVLRYSIEIPEELASVNVPKLSLQPLVENAIYHGLKTKGEQGSVSIRAARSDKNVMITVEDNGVGMSEEQLQRVEASLSGKGRQTSIGLYNVHERIKLYFGEAYGLTVRSCLGEGTAIEMKVPGKEGDDNDV</sequence>
<dbReference type="PROSITE" id="PS50109">
    <property type="entry name" value="HIS_KIN"/>
    <property type="match status" value="1"/>
</dbReference>
<keyword evidence="12" id="KW-0812">Transmembrane</keyword>
<protein>
    <recommendedName>
        <fullName evidence="3">histidine kinase</fullName>
        <ecNumber evidence="3">2.7.13.3</ecNumber>
    </recommendedName>
</protein>
<evidence type="ECO:0000259" key="13">
    <source>
        <dbReference type="PROSITE" id="PS50109"/>
    </source>
</evidence>
<keyword evidence="16" id="KW-1185">Reference proteome</keyword>
<dbReference type="InterPro" id="IPR003660">
    <property type="entry name" value="HAMP_dom"/>
</dbReference>
<dbReference type="GO" id="GO:0000155">
    <property type="term" value="F:phosphorelay sensor kinase activity"/>
    <property type="evidence" value="ECO:0007669"/>
    <property type="project" value="InterPro"/>
</dbReference>
<dbReference type="InterPro" id="IPR003594">
    <property type="entry name" value="HATPase_dom"/>
</dbReference>
<dbReference type="InterPro" id="IPR005467">
    <property type="entry name" value="His_kinase_dom"/>
</dbReference>
<dbReference type="InterPro" id="IPR010559">
    <property type="entry name" value="Sig_transdc_His_kin_internal"/>
</dbReference>
<dbReference type="Gene3D" id="3.30.565.10">
    <property type="entry name" value="Histidine kinase-like ATPase, C-terminal domain"/>
    <property type="match status" value="1"/>
</dbReference>
<dbReference type="EMBL" id="VSDO01000005">
    <property type="protein sequence ID" value="TYA10807.1"/>
    <property type="molecule type" value="Genomic_DNA"/>
</dbReference>
<dbReference type="SUPFAM" id="SSF158472">
    <property type="entry name" value="HAMP domain-like"/>
    <property type="match status" value="1"/>
</dbReference>
<evidence type="ECO:0000256" key="8">
    <source>
        <dbReference type="ARBA" id="ARBA00022777"/>
    </source>
</evidence>
<evidence type="ECO:0000313" key="15">
    <source>
        <dbReference type="EMBL" id="TYA10807.1"/>
    </source>
</evidence>
<evidence type="ECO:0000256" key="9">
    <source>
        <dbReference type="ARBA" id="ARBA00022840"/>
    </source>
</evidence>
<dbReference type="Gene3D" id="3.30.450.20">
    <property type="entry name" value="PAS domain"/>
    <property type="match status" value="1"/>
</dbReference>
<dbReference type="CDD" id="cd06225">
    <property type="entry name" value="HAMP"/>
    <property type="match status" value="1"/>
</dbReference>
<keyword evidence="12" id="KW-1133">Transmembrane helix</keyword>
<proteinExistence type="predicted"/>
<organism evidence="15 16">
    <name type="scientific">Paenibacillus faecis</name>
    <dbReference type="NCBI Taxonomy" id="862114"/>
    <lineage>
        <taxon>Bacteria</taxon>
        <taxon>Bacillati</taxon>
        <taxon>Bacillota</taxon>
        <taxon>Bacilli</taxon>
        <taxon>Bacillales</taxon>
        <taxon>Paenibacillaceae</taxon>
        <taxon>Paenibacillus</taxon>
    </lineage>
</organism>
<evidence type="ECO:0000256" key="6">
    <source>
        <dbReference type="ARBA" id="ARBA00022679"/>
    </source>
</evidence>
<keyword evidence="4" id="KW-1003">Cell membrane</keyword>
<keyword evidence="9" id="KW-0067">ATP-binding</keyword>
<dbReference type="AlphaFoldDB" id="A0A5D0CPZ4"/>
<dbReference type="SMART" id="SM00387">
    <property type="entry name" value="HATPase_c"/>
    <property type="match status" value="1"/>
</dbReference>
<dbReference type="SMART" id="SM00304">
    <property type="entry name" value="HAMP"/>
    <property type="match status" value="1"/>
</dbReference>
<dbReference type="InterPro" id="IPR050640">
    <property type="entry name" value="Bact_2-comp_sensor_kinase"/>
</dbReference>
<dbReference type="InterPro" id="IPR036890">
    <property type="entry name" value="HATPase_C_sf"/>
</dbReference>
<feature type="domain" description="HAMP" evidence="14">
    <location>
        <begin position="349"/>
        <end position="401"/>
    </location>
</feature>
<evidence type="ECO:0000256" key="5">
    <source>
        <dbReference type="ARBA" id="ARBA00022553"/>
    </source>
</evidence>
<dbReference type="Pfam" id="PF02518">
    <property type="entry name" value="HATPase_c"/>
    <property type="match status" value="1"/>
</dbReference>
<dbReference type="Pfam" id="PF06580">
    <property type="entry name" value="His_kinase"/>
    <property type="match status" value="1"/>
</dbReference>
<dbReference type="Proteomes" id="UP000325218">
    <property type="component" value="Unassembled WGS sequence"/>
</dbReference>
<evidence type="ECO:0000256" key="2">
    <source>
        <dbReference type="ARBA" id="ARBA00004651"/>
    </source>
</evidence>
<evidence type="ECO:0000256" key="1">
    <source>
        <dbReference type="ARBA" id="ARBA00000085"/>
    </source>
</evidence>
<dbReference type="Pfam" id="PF00672">
    <property type="entry name" value="HAMP"/>
    <property type="match status" value="1"/>
</dbReference>
<keyword evidence="5" id="KW-0597">Phosphoprotein</keyword>
<accession>A0A5D0CPZ4</accession>
<dbReference type="PRINTS" id="PR00344">
    <property type="entry name" value="BCTRLSENSOR"/>
</dbReference>
<evidence type="ECO:0000256" key="4">
    <source>
        <dbReference type="ARBA" id="ARBA00022475"/>
    </source>
</evidence>
<evidence type="ECO:0000256" key="12">
    <source>
        <dbReference type="SAM" id="Phobius"/>
    </source>
</evidence>
<evidence type="ECO:0000259" key="14">
    <source>
        <dbReference type="PROSITE" id="PS50885"/>
    </source>
</evidence>
<evidence type="ECO:0000313" key="16">
    <source>
        <dbReference type="Proteomes" id="UP000325218"/>
    </source>
</evidence>
<comment type="caution">
    <text evidence="15">The sequence shown here is derived from an EMBL/GenBank/DDBJ whole genome shotgun (WGS) entry which is preliminary data.</text>
</comment>
<keyword evidence="8 15" id="KW-0418">Kinase</keyword>
<dbReference type="SUPFAM" id="SSF55874">
    <property type="entry name" value="ATPase domain of HSP90 chaperone/DNA topoisomerase II/histidine kinase"/>
    <property type="match status" value="1"/>
</dbReference>
<dbReference type="GO" id="GO:0005524">
    <property type="term" value="F:ATP binding"/>
    <property type="evidence" value="ECO:0007669"/>
    <property type="project" value="UniProtKB-KW"/>
</dbReference>
<name>A0A5D0CPZ4_9BACL</name>
<dbReference type="OrthoDB" id="9809348at2"/>
<dbReference type="Gene3D" id="1.10.8.500">
    <property type="entry name" value="HAMP domain in histidine kinase"/>
    <property type="match status" value="1"/>
</dbReference>
<keyword evidence="6" id="KW-0808">Transferase</keyword>
<evidence type="ECO:0000256" key="7">
    <source>
        <dbReference type="ARBA" id="ARBA00022741"/>
    </source>
</evidence>
<feature type="transmembrane region" description="Helical" evidence="12">
    <location>
        <begin position="321"/>
        <end position="343"/>
    </location>
</feature>
<dbReference type="PANTHER" id="PTHR34220:SF7">
    <property type="entry name" value="SENSOR HISTIDINE KINASE YPDA"/>
    <property type="match status" value="1"/>
</dbReference>
<evidence type="ECO:0000256" key="11">
    <source>
        <dbReference type="ARBA" id="ARBA00023136"/>
    </source>
</evidence>
<gene>
    <name evidence="15" type="ORF">FRY98_23820</name>
</gene>
<dbReference type="PANTHER" id="PTHR34220">
    <property type="entry name" value="SENSOR HISTIDINE KINASE YPDA"/>
    <property type="match status" value="1"/>
</dbReference>
<dbReference type="EC" id="2.7.13.3" evidence="3"/>
<dbReference type="InterPro" id="IPR004358">
    <property type="entry name" value="Sig_transdc_His_kin-like_C"/>
</dbReference>
<evidence type="ECO:0000256" key="3">
    <source>
        <dbReference type="ARBA" id="ARBA00012438"/>
    </source>
</evidence>
<keyword evidence="10" id="KW-0902">Two-component regulatory system</keyword>
<dbReference type="PROSITE" id="PS50885">
    <property type="entry name" value="HAMP"/>
    <property type="match status" value="1"/>
</dbReference>